<keyword evidence="2" id="KW-0698">rRNA processing</keyword>
<evidence type="ECO:0000313" key="8">
    <source>
        <dbReference type="Proteomes" id="UP000242869"/>
    </source>
</evidence>
<dbReference type="CDD" id="cd11649">
    <property type="entry name" value="RsmI_like"/>
    <property type="match status" value="1"/>
</dbReference>
<keyword evidence="1" id="KW-0963">Cytoplasm</keyword>
<dbReference type="Gene3D" id="3.30.950.10">
    <property type="entry name" value="Methyltransferase, Cobalt-precorrin-4 Transmethylase, Domain 2"/>
    <property type="match status" value="1"/>
</dbReference>
<keyword evidence="3 7" id="KW-0489">Methyltransferase</keyword>
<evidence type="ECO:0000256" key="5">
    <source>
        <dbReference type="ARBA" id="ARBA00022691"/>
    </source>
</evidence>
<evidence type="ECO:0000256" key="3">
    <source>
        <dbReference type="ARBA" id="ARBA00022603"/>
    </source>
</evidence>
<evidence type="ECO:0000259" key="6">
    <source>
        <dbReference type="Pfam" id="PF00590"/>
    </source>
</evidence>
<keyword evidence="5" id="KW-0949">S-adenosyl-L-methionine</keyword>
<sequence>MSATGTLYLIPTPMGGDRLESILPADTLDIARRLTHFIVEAPKTARAHLKQFGTPHELRSLWMQELSEHTRDNELAALLAPLLEGNDVGLMSEAGCPGVADPGANLVRLAHRKGIRVTPLVGPSSLLLALMASGANGQQFRFSGYLPAQDAPRIEAIRRLENESRKHKQAELFIETPYRNLALFAALLAACHPETQLTLACDLTLPGEFVRSQRIADWKKSPPPEIGKRPTVFVLFAG</sequence>
<dbReference type="PANTHER" id="PTHR46111">
    <property type="entry name" value="RIBOSOMAL RNA SMALL SUBUNIT METHYLTRANSFERASE I"/>
    <property type="match status" value="1"/>
</dbReference>
<dbReference type="InterPro" id="IPR008189">
    <property type="entry name" value="rRNA_ssu_MeTfrase_I"/>
</dbReference>
<keyword evidence="8" id="KW-1185">Reference proteome</keyword>
<dbReference type="InterPro" id="IPR035996">
    <property type="entry name" value="4pyrrol_Methylase_sf"/>
</dbReference>
<evidence type="ECO:0000313" key="7">
    <source>
        <dbReference type="EMBL" id="SFN53424.1"/>
    </source>
</evidence>
<dbReference type="OrthoDB" id="7061662at2"/>
<keyword evidence="4 7" id="KW-0808">Transferase</keyword>
<dbReference type="InterPro" id="IPR014776">
    <property type="entry name" value="4pyrrole_Mease_sub2"/>
</dbReference>
<dbReference type="GO" id="GO:0006364">
    <property type="term" value="P:rRNA processing"/>
    <property type="evidence" value="ECO:0007669"/>
    <property type="project" value="UniProtKB-KW"/>
</dbReference>
<organism evidence="7 8">
    <name type="scientific">Formivibrio citricus</name>
    <dbReference type="NCBI Taxonomy" id="83765"/>
    <lineage>
        <taxon>Bacteria</taxon>
        <taxon>Pseudomonadati</taxon>
        <taxon>Pseudomonadota</taxon>
        <taxon>Betaproteobacteria</taxon>
        <taxon>Neisseriales</taxon>
        <taxon>Chitinibacteraceae</taxon>
        <taxon>Formivibrio</taxon>
    </lineage>
</organism>
<dbReference type="Pfam" id="PF00590">
    <property type="entry name" value="TP_methylase"/>
    <property type="match status" value="1"/>
</dbReference>
<dbReference type="GO" id="GO:0008168">
    <property type="term" value="F:methyltransferase activity"/>
    <property type="evidence" value="ECO:0007669"/>
    <property type="project" value="UniProtKB-KW"/>
</dbReference>
<dbReference type="STRING" id="83765.SAMN05660284_01706"/>
<accession>A0A1I4ZT46</accession>
<evidence type="ECO:0000256" key="1">
    <source>
        <dbReference type="ARBA" id="ARBA00022490"/>
    </source>
</evidence>
<dbReference type="RefSeq" id="WP_091194490.1">
    <property type="nucleotide sequence ID" value="NZ_FOVE01000011.1"/>
</dbReference>
<dbReference type="SUPFAM" id="SSF53790">
    <property type="entry name" value="Tetrapyrrole methylase"/>
    <property type="match status" value="1"/>
</dbReference>
<protein>
    <submittedName>
        <fullName evidence="7">16S rRNA (Cytidine1402-2'-O)-methyltransferase</fullName>
    </submittedName>
</protein>
<dbReference type="InterPro" id="IPR014777">
    <property type="entry name" value="4pyrrole_Mease_sub1"/>
</dbReference>
<feature type="domain" description="Tetrapyrrole methylase" evidence="6">
    <location>
        <begin position="8"/>
        <end position="215"/>
    </location>
</feature>
<dbReference type="InterPro" id="IPR000878">
    <property type="entry name" value="4pyrrol_Mease"/>
</dbReference>
<dbReference type="AlphaFoldDB" id="A0A1I4ZT46"/>
<dbReference type="GO" id="GO:0032259">
    <property type="term" value="P:methylation"/>
    <property type="evidence" value="ECO:0007669"/>
    <property type="project" value="UniProtKB-KW"/>
</dbReference>
<proteinExistence type="predicted"/>
<name>A0A1I4ZT46_9NEIS</name>
<evidence type="ECO:0000256" key="4">
    <source>
        <dbReference type="ARBA" id="ARBA00022679"/>
    </source>
</evidence>
<dbReference type="EMBL" id="FOVE01000011">
    <property type="protein sequence ID" value="SFN53424.1"/>
    <property type="molecule type" value="Genomic_DNA"/>
</dbReference>
<evidence type="ECO:0000256" key="2">
    <source>
        <dbReference type="ARBA" id="ARBA00022552"/>
    </source>
</evidence>
<dbReference type="PANTHER" id="PTHR46111:SF2">
    <property type="entry name" value="SAM-DEPENDENT METHYLTRANSFERASE"/>
    <property type="match status" value="1"/>
</dbReference>
<reference evidence="8" key="1">
    <citation type="submission" date="2016-10" db="EMBL/GenBank/DDBJ databases">
        <authorList>
            <person name="Varghese N."/>
            <person name="Submissions S."/>
        </authorList>
    </citation>
    <scope>NUCLEOTIDE SEQUENCE [LARGE SCALE GENOMIC DNA]</scope>
    <source>
        <strain evidence="8">DSM 6150</strain>
    </source>
</reference>
<gene>
    <name evidence="7" type="ORF">SAMN05660284_01706</name>
</gene>
<dbReference type="Proteomes" id="UP000242869">
    <property type="component" value="Unassembled WGS sequence"/>
</dbReference>
<dbReference type="Gene3D" id="3.40.1010.10">
    <property type="entry name" value="Cobalt-precorrin-4 Transmethylase, Domain 1"/>
    <property type="match status" value="1"/>
</dbReference>
<dbReference type="PIRSF" id="PIRSF005917">
    <property type="entry name" value="MTase_YraL"/>
    <property type="match status" value="1"/>
</dbReference>